<gene>
    <name evidence="2" type="ORF">SAMN02745168_2626</name>
</gene>
<organism evidence="2 3">
    <name type="scientific">Papillibacter cinnamivorans DSM 12816</name>
    <dbReference type="NCBI Taxonomy" id="1122930"/>
    <lineage>
        <taxon>Bacteria</taxon>
        <taxon>Bacillati</taxon>
        <taxon>Bacillota</taxon>
        <taxon>Clostridia</taxon>
        <taxon>Eubacteriales</taxon>
        <taxon>Oscillospiraceae</taxon>
        <taxon>Papillibacter</taxon>
    </lineage>
</organism>
<evidence type="ECO:0000259" key="1">
    <source>
        <dbReference type="Pfam" id="PF13443"/>
    </source>
</evidence>
<evidence type="ECO:0000313" key="3">
    <source>
        <dbReference type="Proteomes" id="UP000192790"/>
    </source>
</evidence>
<accession>A0A1W2C9D5</accession>
<dbReference type="AlphaFoldDB" id="A0A1W2C9D5"/>
<dbReference type="OrthoDB" id="9807880at2"/>
<dbReference type="Proteomes" id="UP000192790">
    <property type="component" value="Unassembled WGS sequence"/>
</dbReference>
<dbReference type="InterPro" id="IPR001387">
    <property type="entry name" value="Cro/C1-type_HTH"/>
</dbReference>
<dbReference type="RefSeq" id="WP_084235303.1">
    <property type="nucleotide sequence ID" value="NZ_FWXW01000008.1"/>
</dbReference>
<dbReference type="Pfam" id="PF13443">
    <property type="entry name" value="HTH_26"/>
    <property type="match status" value="1"/>
</dbReference>
<dbReference type="SUPFAM" id="SSF47413">
    <property type="entry name" value="lambda repressor-like DNA-binding domains"/>
    <property type="match status" value="1"/>
</dbReference>
<sequence>MISYKPFYQTLFKKGITEYQLIFKYGFSSNILHRMKHGKAITMKTLDTLCFILDCEVDEVIEHIKE</sequence>
<dbReference type="EMBL" id="FWXW01000008">
    <property type="protein sequence ID" value="SMC81779.1"/>
    <property type="molecule type" value="Genomic_DNA"/>
</dbReference>
<feature type="domain" description="HTH cro/C1-type" evidence="1">
    <location>
        <begin position="13"/>
        <end position="66"/>
    </location>
</feature>
<dbReference type="STRING" id="1122930.SAMN02745168_2626"/>
<protein>
    <submittedName>
        <fullName evidence="2">DNA-binding transcriptional regulator, XRE family</fullName>
    </submittedName>
</protein>
<dbReference type="InterPro" id="IPR010982">
    <property type="entry name" value="Lambda_DNA-bd_dom_sf"/>
</dbReference>
<keyword evidence="3" id="KW-1185">Reference proteome</keyword>
<reference evidence="2 3" key="1">
    <citation type="submission" date="2017-04" db="EMBL/GenBank/DDBJ databases">
        <authorList>
            <person name="Afonso C.L."/>
            <person name="Miller P.J."/>
            <person name="Scott M.A."/>
            <person name="Spackman E."/>
            <person name="Goraichik I."/>
            <person name="Dimitrov K.M."/>
            <person name="Suarez D.L."/>
            <person name="Swayne D.E."/>
        </authorList>
    </citation>
    <scope>NUCLEOTIDE SEQUENCE [LARGE SCALE GENOMIC DNA]</scope>
    <source>
        <strain evidence="2 3">DSM 12816</strain>
    </source>
</reference>
<dbReference type="GO" id="GO:0003677">
    <property type="term" value="F:DNA binding"/>
    <property type="evidence" value="ECO:0007669"/>
    <property type="project" value="UniProtKB-KW"/>
</dbReference>
<keyword evidence="2" id="KW-0238">DNA-binding</keyword>
<proteinExistence type="predicted"/>
<evidence type="ECO:0000313" key="2">
    <source>
        <dbReference type="EMBL" id="SMC81779.1"/>
    </source>
</evidence>
<name>A0A1W2C9D5_9FIRM</name>